<sequence>MLLPALAAIIGVVAWAISAEVVMGAKREAARRHSTESSFRYVNKYDYSKFQQAPTIHSLPNKEMLVDPKLTLLQHHPLFANIADSQVQHQASPHSKSFENLDFINQPQSIDMGMGNQHETTMIMRKMGNQLNDKLRDKLTHENLAQLIEKLLANHNQLKNVKQTNGKPPQIVVVAPQLMKKNQTIKVTPSSDSSMIETRIVSTTKPKAFNLKMATTSATSTSNTNSKKDVGGGGGSKQQQQQQQSNKTGAAGQTRKTKSTQIASNKRRTTGNTATSSSSSISSSGKSSKITNNNNKNNVETSHSKGQSTSKNTGVNKSNNGNSNNKNFKAKIYEKEIDLLMQKIEKLEKQQNIGKTKSGVGGRNDDSTNVAIPEKVANSELIKGRPLDIAERIKGFLNGGPPMDDAAVDDENVMMRHNGERDSQLGANEPWQPTGGNSIPPPPPLPPLMPPMPPMPYMPYMPPIPYHQDSMGHHQLPPPPQSPSSYQPGSYSQQSPPQTQMDQYPSQMEPSYPTYQQAQHQQSQPEPMQNNYDHQPQSQPQPQSQSQQSYQQDMPPATNYDQLQSETTESESKPKKGIFGGKFKLSNIFNSVIPKSKKSKQQQQQQQQDRTKMATDSRKINIGNSMNEMIEPMMVQESQMYPHMNRGHMPQYHHHHYGGGGGGGGEPAGFSINMGAGPIGGGGQIKASPMGILKSLVLPLTGIPKWVNGKVVLGIVLENGIGKKPKTVFQHFSTGKI</sequence>
<keyword evidence="2" id="KW-0732">Signal</keyword>
<feature type="signal peptide" evidence="2">
    <location>
        <begin position="1"/>
        <end position="19"/>
    </location>
</feature>
<accession>A0A9Q0RP73</accession>
<evidence type="ECO:0000256" key="1">
    <source>
        <dbReference type="SAM" id="MobiDB-lite"/>
    </source>
</evidence>
<evidence type="ECO:0000256" key="2">
    <source>
        <dbReference type="SAM" id="SignalP"/>
    </source>
</evidence>
<feature type="compositionally biased region" description="Polar residues" evidence="1">
    <location>
        <begin position="499"/>
        <end position="509"/>
    </location>
</feature>
<feature type="region of interest" description="Disordered" evidence="1">
    <location>
        <begin position="421"/>
        <end position="581"/>
    </location>
</feature>
<dbReference type="Proteomes" id="UP001142055">
    <property type="component" value="Chromosome 2"/>
</dbReference>
<feature type="compositionally biased region" description="Low complexity" evidence="1">
    <location>
        <begin position="308"/>
        <end position="327"/>
    </location>
</feature>
<evidence type="ECO:0000313" key="3">
    <source>
        <dbReference type="EMBL" id="KAJ6221451.1"/>
    </source>
</evidence>
<proteinExistence type="predicted"/>
<feature type="chain" id="PRO_5040384936" evidence="2">
    <location>
        <begin position="20"/>
        <end position="737"/>
    </location>
</feature>
<name>A0A9Q0RP73_BLOTA</name>
<comment type="caution">
    <text evidence="3">The sequence shown here is derived from an EMBL/GenBank/DDBJ whole genome shotgun (WGS) entry which is preliminary data.</text>
</comment>
<feature type="compositionally biased region" description="Pro residues" evidence="1">
    <location>
        <begin position="439"/>
        <end position="465"/>
    </location>
</feature>
<organism evidence="3 4">
    <name type="scientific">Blomia tropicalis</name>
    <name type="common">Mite</name>
    <dbReference type="NCBI Taxonomy" id="40697"/>
    <lineage>
        <taxon>Eukaryota</taxon>
        <taxon>Metazoa</taxon>
        <taxon>Ecdysozoa</taxon>
        <taxon>Arthropoda</taxon>
        <taxon>Chelicerata</taxon>
        <taxon>Arachnida</taxon>
        <taxon>Acari</taxon>
        <taxon>Acariformes</taxon>
        <taxon>Sarcoptiformes</taxon>
        <taxon>Astigmata</taxon>
        <taxon>Glycyphagoidea</taxon>
        <taxon>Echimyopodidae</taxon>
        <taxon>Blomia</taxon>
    </lineage>
</organism>
<dbReference type="AlphaFoldDB" id="A0A9Q0RP73"/>
<reference evidence="3" key="1">
    <citation type="submission" date="2022-12" db="EMBL/GenBank/DDBJ databases">
        <title>Genome assemblies of Blomia tropicalis.</title>
        <authorList>
            <person name="Cui Y."/>
        </authorList>
    </citation>
    <scope>NUCLEOTIDE SEQUENCE</scope>
    <source>
        <tissue evidence="3">Adult mites</tissue>
    </source>
</reference>
<dbReference type="OMA" id="PKTVFQH"/>
<keyword evidence="4" id="KW-1185">Reference proteome</keyword>
<feature type="compositionally biased region" description="Low complexity" evidence="1">
    <location>
        <begin position="270"/>
        <end position="298"/>
    </location>
</feature>
<feature type="compositionally biased region" description="Low complexity" evidence="1">
    <location>
        <begin position="214"/>
        <end position="225"/>
    </location>
</feature>
<evidence type="ECO:0000313" key="4">
    <source>
        <dbReference type="Proteomes" id="UP001142055"/>
    </source>
</evidence>
<feature type="compositionally biased region" description="Low complexity" evidence="1">
    <location>
        <begin position="483"/>
        <end position="498"/>
    </location>
</feature>
<feature type="compositionally biased region" description="Basic and acidic residues" evidence="1">
    <location>
        <begin position="609"/>
        <end position="619"/>
    </location>
</feature>
<dbReference type="EMBL" id="JAPWDV010000002">
    <property type="protein sequence ID" value="KAJ6221451.1"/>
    <property type="molecule type" value="Genomic_DNA"/>
</dbReference>
<feature type="compositionally biased region" description="Low complexity" evidence="1">
    <location>
        <begin position="513"/>
        <end position="552"/>
    </location>
</feature>
<gene>
    <name evidence="3" type="ORF">RDWZM_007263</name>
</gene>
<feature type="region of interest" description="Disordered" evidence="1">
    <location>
        <begin position="593"/>
        <end position="621"/>
    </location>
</feature>
<protein>
    <submittedName>
        <fullName evidence="3">Uncharacterized protein</fullName>
    </submittedName>
</protein>
<feature type="region of interest" description="Disordered" evidence="1">
    <location>
        <begin position="214"/>
        <end position="327"/>
    </location>
</feature>